<comment type="caution">
    <text evidence="2">The sequence shown here is derived from an EMBL/GenBank/DDBJ whole genome shotgun (WGS) entry which is preliminary data.</text>
</comment>
<reference evidence="2" key="1">
    <citation type="submission" date="2020-08" db="EMBL/GenBank/DDBJ databases">
        <title>Hyunsoonleella sp. strain SJ7 genome sequencing and assembly.</title>
        <authorList>
            <person name="Kim I."/>
        </authorList>
    </citation>
    <scope>NUCLEOTIDE SEQUENCE</scope>
    <source>
        <strain evidence="2">SJ7</strain>
    </source>
</reference>
<evidence type="ECO:0000313" key="3">
    <source>
        <dbReference type="Proteomes" id="UP000656244"/>
    </source>
</evidence>
<dbReference type="Gene3D" id="3.30.1150.10">
    <property type="match status" value="1"/>
</dbReference>
<accession>A0A923KLW2</accession>
<name>A0A923KLW2_9FLAO</name>
<protein>
    <submittedName>
        <fullName evidence="2">Energy transducer TonB</fullName>
    </submittedName>
</protein>
<keyword evidence="3" id="KW-1185">Reference proteome</keyword>
<dbReference type="EMBL" id="JACNMF010000002">
    <property type="protein sequence ID" value="MBC3758375.1"/>
    <property type="molecule type" value="Genomic_DNA"/>
</dbReference>
<sequence length="368" mass="41288">MVLANLSTQSDGKQLETGGMLNIQATKGKEVLRLKEGASIALLFPEKSRKKGMQLFAGAWSNGIINWKLQKKNIAEVEDIEIEKVEEDIEVPFAVVEKVPVFPGCENGNKNDKKNCMSKKISDFVSRTFNTELASELGLSGRQRVNVIFKIGKTGGITDVRARANHPLLEEEAKRVIGLLPKMKPGMQRGRTVTVPYSLPIIFQIERGSNTTNIGTNRNSRVTTPLPDSVIVENVKQKIATKKGKVSTSEISNYILRSSTLGWVNCDRFRYNRNRINYKLKIKASEGATVSMVFKTVNSVMPSWRGGNEYDFRTVPEGEEVVLVAIKKDKGKLYFDFVETTTQANPIIDFNFKEITPEELKRQLQKLN</sequence>
<dbReference type="Pfam" id="PF03544">
    <property type="entry name" value="TonB_C"/>
    <property type="match status" value="1"/>
</dbReference>
<proteinExistence type="predicted"/>
<dbReference type="Proteomes" id="UP000656244">
    <property type="component" value="Unassembled WGS sequence"/>
</dbReference>
<dbReference type="InterPro" id="IPR037682">
    <property type="entry name" value="TonB_C"/>
</dbReference>
<dbReference type="SUPFAM" id="SSF74653">
    <property type="entry name" value="TolA/TonB C-terminal domain"/>
    <property type="match status" value="1"/>
</dbReference>
<dbReference type="GO" id="GO:0055085">
    <property type="term" value="P:transmembrane transport"/>
    <property type="evidence" value="ECO:0007669"/>
    <property type="project" value="InterPro"/>
</dbReference>
<evidence type="ECO:0000259" key="1">
    <source>
        <dbReference type="Pfam" id="PF03544"/>
    </source>
</evidence>
<organism evidence="2 3">
    <name type="scientific">Hyunsoonleella aquatilis</name>
    <dbReference type="NCBI Taxonomy" id="2762758"/>
    <lineage>
        <taxon>Bacteria</taxon>
        <taxon>Pseudomonadati</taxon>
        <taxon>Bacteroidota</taxon>
        <taxon>Flavobacteriia</taxon>
        <taxon>Flavobacteriales</taxon>
        <taxon>Flavobacteriaceae</taxon>
    </lineage>
</organism>
<gene>
    <name evidence="2" type="ORF">H7U19_08170</name>
</gene>
<dbReference type="AlphaFoldDB" id="A0A923KLW2"/>
<evidence type="ECO:0000313" key="2">
    <source>
        <dbReference type="EMBL" id="MBC3758375.1"/>
    </source>
</evidence>
<feature type="domain" description="TonB C-terminal" evidence="1">
    <location>
        <begin position="134"/>
        <end position="204"/>
    </location>
</feature>